<dbReference type="RefSeq" id="WP_149277812.1">
    <property type="nucleotide sequence ID" value="NZ_CP043506.1"/>
</dbReference>
<reference evidence="1 2" key="1">
    <citation type="submission" date="2019-09" db="EMBL/GenBank/DDBJ databases">
        <title>Genome sequencing of strain KACC 21233.</title>
        <authorList>
            <person name="Heo J."/>
            <person name="Kim S.-J."/>
            <person name="Kim J.-S."/>
            <person name="Hong S.-B."/>
            <person name="Kwon S.-W."/>
        </authorList>
    </citation>
    <scope>NUCLEOTIDE SEQUENCE [LARGE SCALE GENOMIC DNA]</scope>
    <source>
        <strain evidence="1 2">KACC 21233</strain>
    </source>
</reference>
<dbReference type="AlphaFoldDB" id="A0A5C1YLT0"/>
<gene>
    <name evidence="1" type="ORF">FLP30_00210</name>
</gene>
<dbReference type="KEGG" id="acek:FLP30_00210"/>
<organism evidence="1 2">
    <name type="scientific">Acetobacter vaccinii</name>
    <dbReference type="NCBI Taxonomy" id="2592655"/>
    <lineage>
        <taxon>Bacteria</taxon>
        <taxon>Pseudomonadati</taxon>
        <taxon>Pseudomonadota</taxon>
        <taxon>Alphaproteobacteria</taxon>
        <taxon>Acetobacterales</taxon>
        <taxon>Acetobacteraceae</taxon>
        <taxon>Acetobacter</taxon>
    </lineage>
</organism>
<dbReference type="InterPro" id="IPR023168">
    <property type="entry name" value="GatB_Yqey_C_2"/>
</dbReference>
<evidence type="ECO:0000313" key="1">
    <source>
        <dbReference type="EMBL" id="QEO16365.1"/>
    </source>
</evidence>
<dbReference type="PANTHER" id="PTHR28055:SF1">
    <property type="entry name" value="ALTERED INHERITANCE OF MITOCHONDRIA PROTEIN 41, MITOCHONDRIAL"/>
    <property type="match status" value="1"/>
</dbReference>
<dbReference type="EMBL" id="CP043506">
    <property type="protein sequence ID" value="QEO16365.1"/>
    <property type="molecule type" value="Genomic_DNA"/>
</dbReference>
<accession>A0A5C1YLT0</accession>
<dbReference type="InterPro" id="IPR042184">
    <property type="entry name" value="YqeY/Aim41_N"/>
</dbReference>
<dbReference type="SUPFAM" id="SSF89095">
    <property type="entry name" value="GatB/YqeY motif"/>
    <property type="match status" value="1"/>
</dbReference>
<protein>
    <submittedName>
        <fullName evidence="1">GatB/YqeY domain-containing protein</fullName>
    </submittedName>
</protein>
<dbReference type="OrthoDB" id="9788127at2"/>
<dbReference type="InterPro" id="IPR003789">
    <property type="entry name" value="Asn/Gln_tRNA_amidoTrase-B-like"/>
</dbReference>
<dbReference type="InterPro" id="IPR019004">
    <property type="entry name" value="YqeY/Aim41"/>
</dbReference>
<dbReference type="Proteomes" id="UP000324536">
    <property type="component" value="Chromosome"/>
</dbReference>
<evidence type="ECO:0000313" key="2">
    <source>
        <dbReference type="Proteomes" id="UP000324536"/>
    </source>
</evidence>
<sequence>MTLRESLMADLKTAMKAGEAARVATIRMITARLKDVEIAGRAKGVDTLSEEEGLSALRGMIKSRTESATLYRDGGRPELADKEEAEIAVIRSYLPPELDEAALEAAVVDAIAQTQAASVKDMGKVMAELKGKFGAALDMARASAAVRARLA</sequence>
<dbReference type="Pfam" id="PF09424">
    <property type="entry name" value="YqeY"/>
    <property type="match status" value="1"/>
</dbReference>
<dbReference type="Gene3D" id="1.10.1510.10">
    <property type="entry name" value="Uncharacterised protein YqeY/AIM41 PF09424, N-terminal domain"/>
    <property type="match status" value="1"/>
</dbReference>
<name>A0A5C1YLT0_9PROT</name>
<dbReference type="Gene3D" id="1.10.10.410">
    <property type="match status" value="1"/>
</dbReference>
<keyword evidence="2" id="KW-1185">Reference proteome</keyword>
<proteinExistence type="predicted"/>
<dbReference type="GO" id="GO:0016884">
    <property type="term" value="F:carbon-nitrogen ligase activity, with glutamine as amido-N-donor"/>
    <property type="evidence" value="ECO:0007669"/>
    <property type="project" value="InterPro"/>
</dbReference>
<dbReference type="PANTHER" id="PTHR28055">
    <property type="entry name" value="ALTERED INHERITANCE OF MITOCHONDRIA PROTEIN 41, MITOCHONDRIAL"/>
    <property type="match status" value="1"/>
</dbReference>